<evidence type="ECO:0000313" key="2">
    <source>
        <dbReference type="Proteomes" id="UP001163324"/>
    </source>
</evidence>
<proteinExistence type="predicted"/>
<comment type="caution">
    <text evidence="1">The sequence shown here is derived from an EMBL/GenBank/DDBJ whole genome shotgun (WGS) entry which is preliminary data.</text>
</comment>
<gene>
    <name evidence="1" type="ORF">N3K66_002961</name>
</gene>
<keyword evidence="2" id="KW-1185">Reference proteome</keyword>
<sequence>MDNSAPLQSMDPRPMSSAQQHGAGGGLPYRPASTGPDSRSRTDKSGAPTSFGITPSQIPDHPSSTNDVLPRSSNGYGGGRSKTYGPSTTTGVNGSYRQPDPYYQQQYQHLDFHDQGYYGSMTTPNLPPRDMETLKLTCEHGMREYLALCELSRKDTASMALDRTRYQRGVVLADLRSLQAELKNMIKEAENSRWRTWMTGGILATFIPFLRKIFRRGKDRESRLSSNDTEYAFRRTKKFLKILKNNVMGKGSIASVGMFVFAVLYLFQSEVTIRVAKTLQKRIKKLNARLESGDADVDDKDLKLLQGWRWRVLLW</sequence>
<protein>
    <submittedName>
        <fullName evidence="1">Uncharacterized protein</fullName>
    </submittedName>
</protein>
<dbReference type="EMBL" id="CM047942">
    <property type="protein sequence ID" value="KAI9901144.1"/>
    <property type="molecule type" value="Genomic_DNA"/>
</dbReference>
<name>A0ACC0V5Z3_9HYPO</name>
<dbReference type="Proteomes" id="UP001163324">
    <property type="component" value="Chromosome 3"/>
</dbReference>
<evidence type="ECO:0000313" key="1">
    <source>
        <dbReference type="EMBL" id="KAI9901144.1"/>
    </source>
</evidence>
<organism evidence="1 2">
    <name type="scientific">Trichothecium roseum</name>
    <dbReference type="NCBI Taxonomy" id="47278"/>
    <lineage>
        <taxon>Eukaryota</taxon>
        <taxon>Fungi</taxon>
        <taxon>Dikarya</taxon>
        <taxon>Ascomycota</taxon>
        <taxon>Pezizomycotina</taxon>
        <taxon>Sordariomycetes</taxon>
        <taxon>Hypocreomycetidae</taxon>
        <taxon>Hypocreales</taxon>
        <taxon>Hypocreales incertae sedis</taxon>
        <taxon>Trichothecium</taxon>
    </lineage>
</organism>
<accession>A0ACC0V5Z3</accession>
<reference evidence="1" key="1">
    <citation type="submission" date="2022-10" db="EMBL/GenBank/DDBJ databases">
        <title>Complete Genome of Trichothecium roseum strain YXFP-22015, a Plant Pathogen Isolated from Citrus.</title>
        <authorList>
            <person name="Wang Y."/>
            <person name="Zhu L."/>
        </authorList>
    </citation>
    <scope>NUCLEOTIDE SEQUENCE</scope>
    <source>
        <strain evidence="1">YXFP-22015</strain>
    </source>
</reference>